<protein>
    <submittedName>
        <fullName evidence="1">Uncharacterized protein</fullName>
    </submittedName>
</protein>
<dbReference type="EMBL" id="JAACJJ010000029">
    <property type="protein sequence ID" value="KAF5319429.1"/>
    <property type="molecule type" value="Genomic_DNA"/>
</dbReference>
<accession>A0A8H5B9W2</accession>
<gene>
    <name evidence="1" type="ORF">D9619_008791</name>
</gene>
<dbReference type="AlphaFoldDB" id="A0A8H5B9W2"/>
<evidence type="ECO:0000313" key="1">
    <source>
        <dbReference type="EMBL" id="KAF5319429.1"/>
    </source>
</evidence>
<reference evidence="1 2" key="1">
    <citation type="journal article" date="2020" name="ISME J.">
        <title>Uncovering the hidden diversity of litter-decomposition mechanisms in mushroom-forming fungi.</title>
        <authorList>
            <person name="Floudas D."/>
            <person name="Bentzer J."/>
            <person name="Ahren D."/>
            <person name="Johansson T."/>
            <person name="Persson P."/>
            <person name="Tunlid A."/>
        </authorList>
    </citation>
    <scope>NUCLEOTIDE SEQUENCE [LARGE SCALE GENOMIC DNA]</scope>
    <source>
        <strain evidence="1 2">CBS 101986</strain>
    </source>
</reference>
<keyword evidence="2" id="KW-1185">Reference proteome</keyword>
<comment type="caution">
    <text evidence="1">The sequence shown here is derived from an EMBL/GenBank/DDBJ whole genome shotgun (WGS) entry which is preliminary data.</text>
</comment>
<organism evidence="1 2">
    <name type="scientific">Psilocybe cf. subviscida</name>
    <dbReference type="NCBI Taxonomy" id="2480587"/>
    <lineage>
        <taxon>Eukaryota</taxon>
        <taxon>Fungi</taxon>
        <taxon>Dikarya</taxon>
        <taxon>Basidiomycota</taxon>
        <taxon>Agaricomycotina</taxon>
        <taxon>Agaricomycetes</taxon>
        <taxon>Agaricomycetidae</taxon>
        <taxon>Agaricales</taxon>
        <taxon>Agaricineae</taxon>
        <taxon>Strophariaceae</taxon>
        <taxon>Psilocybe</taxon>
    </lineage>
</organism>
<evidence type="ECO:0000313" key="2">
    <source>
        <dbReference type="Proteomes" id="UP000567179"/>
    </source>
</evidence>
<sequence>MHSYTLLCFASSQSYTTSSRVSPVCQNYILAFVVLAFVDLVQLGGAVITRDDNVLLPEVSSAALIILSNVRFPEITPVSSTVLSASSSTRLRGVQV</sequence>
<proteinExistence type="predicted"/>
<dbReference type="Proteomes" id="UP000567179">
    <property type="component" value="Unassembled WGS sequence"/>
</dbReference>
<name>A0A8H5B9W2_9AGAR</name>